<evidence type="ECO:0000259" key="2">
    <source>
        <dbReference type="Pfam" id="PF13842"/>
    </source>
</evidence>
<proteinExistence type="predicted"/>
<evidence type="ECO:0000313" key="5">
    <source>
        <dbReference type="Proteomes" id="UP000594454"/>
    </source>
</evidence>
<sequence length="559" mass="65771">MEKKRPLTQNEMEYYANLSDSEFDEMFDEDDNDSSDYEPSDNSSDSEDMVVSECEVDPEPEDHNDDSQTTTSNANDDLWTKIQQNPELFIFQENIGVKLDTANFTVHTLVDLFFSDEFLALLVEQTNLYAAQEMEKRKVIKKNNRLSQWKDVSAAEMKVFIGLLLQMGPCTFPSIEHYWSTNKLYNVNFWRSHMSRNRFQLILRYFHLVDNSIPSADRLYKVRPILNHFNHVMRESYVPNRNICIYESMMLWRGRLLFRQYIKNKKHKYVIKLYELCESDGLVMKIKIYSGKCEETDNKVGHTADVVLHLLEDYLDKGYAVDMDNFYNSVTLTKLLTTRKTYVCGTLRSNRKGNPRDVVNRKLKKGECIWQQNGPVTVCKWKDKRDVLSISNMHAVEMVEVCNRNGKMSMKPNIIRDYNNGMSGIDRSDQMLSYYSSLRKSVRWPKKVSLHIIEIYIHNAHKMFQKVTSSNVKLIKFREEFLIALIGEEIQPVSKKIKLQELHYLESLPPTEKKERPTKPCRICTQAKKRRETRYFCPVCKEKPALCVENCFKNLHKKQ</sequence>
<reference evidence="4 5" key="1">
    <citation type="submission" date="2020-11" db="EMBL/GenBank/DDBJ databases">
        <authorList>
            <person name="Wallbank WR R."/>
            <person name="Pardo Diaz C."/>
            <person name="Kozak K."/>
            <person name="Martin S."/>
            <person name="Jiggins C."/>
            <person name="Moest M."/>
            <person name="Warren A I."/>
            <person name="Generalovic N T."/>
            <person name="Byers J.R.P. K."/>
            <person name="Montejo-Kovacevich G."/>
            <person name="Yen C E."/>
        </authorList>
    </citation>
    <scope>NUCLEOTIDE SEQUENCE [LARGE SCALE GENOMIC DNA]</scope>
</reference>
<keyword evidence="5" id="KW-1185">Reference proteome</keyword>
<evidence type="ECO:0000256" key="1">
    <source>
        <dbReference type="SAM" id="MobiDB-lite"/>
    </source>
</evidence>
<dbReference type="PANTHER" id="PTHR46599:SF3">
    <property type="entry name" value="PIGGYBAC TRANSPOSABLE ELEMENT-DERIVED PROTEIN 4"/>
    <property type="match status" value="1"/>
</dbReference>
<dbReference type="EMBL" id="LR899012">
    <property type="protein sequence ID" value="CAD7086757.1"/>
    <property type="molecule type" value="Genomic_DNA"/>
</dbReference>
<dbReference type="InterPro" id="IPR029526">
    <property type="entry name" value="PGBD"/>
</dbReference>
<accession>A0A7R8UTJ6</accession>
<feature type="region of interest" description="Disordered" evidence="1">
    <location>
        <begin position="1"/>
        <end position="75"/>
    </location>
</feature>
<dbReference type="Pfam" id="PF13842">
    <property type="entry name" value="zf-Tnp_2"/>
    <property type="match status" value="1"/>
</dbReference>
<evidence type="ECO:0000313" key="4">
    <source>
        <dbReference type="EMBL" id="CAD7086757.1"/>
    </source>
</evidence>
<dbReference type="Pfam" id="PF13843">
    <property type="entry name" value="DDE_Tnp_1_7"/>
    <property type="match status" value="1"/>
</dbReference>
<dbReference type="FunCoup" id="A0A7R8UTJ6">
    <property type="interactions" value="53"/>
</dbReference>
<protein>
    <recommendedName>
        <fullName evidence="6">PiggyBac transposable element-derived protein 4</fullName>
    </recommendedName>
</protein>
<dbReference type="Proteomes" id="UP000594454">
    <property type="component" value="Chromosome 4"/>
</dbReference>
<gene>
    <name evidence="4" type="ORF">HERILL_LOCUS9505</name>
</gene>
<organism evidence="4 5">
    <name type="scientific">Hermetia illucens</name>
    <name type="common">Black soldier fly</name>
    <dbReference type="NCBI Taxonomy" id="343691"/>
    <lineage>
        <taxon>Eukaryota</taxon>
        <taxon>Metazoa</taxon>
        <taxon>Ecdysozoa</taxon>
        <taxon>Arthropoda</taxon>
        <taxon>Hexapoda</taxon>
        <taxon>Insecta</taxon>
        <taxon>Pterygota</taxon>
        <taxon>Neoptera</taxon>
        <taxon>Endopterygota</taxon>
        <taxon>Diptera</taxon>
        <taxon>Brachycera</taxon>
        <taxon>Stratiomyomorpha</taxon>
        <taxon>Stratiomyidae</taxon>
        <taxon>Hermetiinae</taxon>
        <taxon>Hermetia</taxon>
    </lineage>
</organism>
<dbReference type="PANTHER" id="PTHR46599">
    <property type="entry name" value="PIGGYBAC TRANSPOSABLE ELEMENT-DERIVED PROTEIN 4"/>
    <property type="match status" value="1"/>
</dbReference>
<evidence type="ECO:0000259" key="3">
    <source>
        <dbReference type="Pfam" id="PF13843"/>
    </source>
</evidence>
<feature type="compositionally biased region" description="Acidic residues" evidence="1">
    <location>
        <begin position="21"/>
        <end position="64"/>
    </location>
</feature>
<dbReference type="InterPro" id="IPR032718">
    <property type="entry name" value="PGBD4_Znf_C"/>
</dbReference>
<name>A0A7R8UTJ6_HERIL</name>
<feature type="domain" description="PiggyBac transposable element-derived protein 4 C-terminal zinc-finger" evidence="2">
    <location>
        <begin position="514"/>
        <end position="556"/>
    </location>
</feature>
<dbReference type="AlphaFoldDB" id="A0A7R8UTJ6"/>
<dbReference type="OrthoDB" id="123207at2759"/>
<dbReference type="InParanoid" id="A0A7R8UTJ6"/>
<feature type="domain" description="PiggyBac transposable element-derived protein" evidence="3">
    <location>
        <begin position="111"/>
        <end position="461"/>
    </location>
</feature>
<evidence type="ECO:0008006" key="6">
    <source>
        <dbReference type="Google" id="ProtNLM"/>
    </source>
</evidence>